<evidence type="ECO:0000256" key="1">
    <source>
        <dbReference type="ARBA" id="ARBA00022849"/>
    </source>
</evidence>
<protein>
    <submittedName>
        <fullName evidence="3">Protein-tyrosine-phosphatase</fullName>
    </submittedName>
</protein>
<dbReference type="SMART" id="SM00226">
    <property type="entry name" value="LMWPc"/>
    <property type="match status" value="1"/>
</dbReference>
<dbReference type="PANTHER" id="PTHR43428:SF1">
    <property type="entry name" value="ARSENATE REDUCTASE"/>
    <property type="match status" value="1"/>
</dbReference>
<dbReference type="Gene3D" id="3.40.50.2300">
    <property type="match status" value="1"/>
</dbReference>
<organism evidence="3 4">
    <name type="scientific">Pelotomaculum thermopropionicum (strain DSM 13744 / JCM 10971 / SI)</name>
    <dbReference type="NCBI Taxonomy" id="370438"/>
    <lineage>
        <taxon>Bacteria</taxon>
        <taxon>Bacillati</taxon>
        <taxon>Bacillota</taxon>
        <taxon>Clostridia</taxon>
        <taxon>Eubacteriales</taxon>
        <taxon>Desulfotomaculaceae</taxon>
        <taxon>Pelotomaculum</taxon>
    </lineage>
</organism>
<reference evidence="4" key="1">
    <citation type="journal article" date="2008" name="Genome Res.">
        <title>The genome of Pelotomaculum thermopropionicum reveals niche-associated evolution in anaerobic microbiota.</title>
        <authorList>
            <person name="Kosaka T."/>
            <person name="Kato S."/>
            <person name="Shimoyama T."/>
            <person name="Ishii S."/>
            <person name="Abe T."/>
            <person name="Watanabe K."/>
        </authorList>
    </citation>
    <scope>NUCLEOTIDE SEQUENCE [LARGE SCALE GENOMIC DNA]</scope>
    <source>
        <strain evidence="4">DSM 13744 / JCM 10971 / SI</strain>
    </source>
</reference>
<dbReference type="AlphaFoldDB" id="A5D009"/>
<evidence type="ECO:0000313" key="4">
    <source>
        <dbReference type="Proteomes" id="UP000006556"/>
    </source>
</evidence>
<sequence>MGEIGIDLSSHRSKSVNEFLGRDIDYVVTVCDQARETCPFFPGGKEYIHQGFADPSALTGPEEDVLAGYRRVRDEIKDWVEKTFRNK</sequence>
<evidence type="ECO:0000259" key="2">
    <source>
        <dbReference type="SMART" id="SM00226"/>
    </source>
</evidence>
<feature type="domain" description="Phosphotyrosine protein phosphatase I" evidence="2">
    <location>
        <begin position="1"/>
        <end position="86"/>
    </location>
</feature>
<proteinExistence type="predicted"/>
<dbReference type="HOGENOM" id="CLU_071415_6_0_9"/>
<dbReference type="PANTHER" id="PTHR43428">
    <property type="entry name" value="ARSENATE REDUCTASE"/>
    <property type="match status" value="1"/>
</dbReference>
<dbReference type="InterPro" id="IPR036196">
    <property type="entry name" value="Ptyr_pPase_sf"/>
</dbReference>
<dbReference type="Pfam" id="PF01451">
    <property type="entry name" value="LMWPc"/>
    <property type="match status" value="1"/>
</dbReference>
<keyword evidence="1" id="KW-0059">Arsenical resistance</keyword>
<keyword evidence="4" id="KW-1185">Reference proteome</keyword>
<dbReference type="GO" id="GO:0046685">
    <property type="term" value="P:response to arsenic-containing substance"/>
    <property type="evidence" value="ECO:0007669"/>
    <property type="project" value="UniProtKB-KW"/>
</dbReference>
<evidence type="ECO:0000313" key="3">
    <source>
        <dbReference type="EMBL" id="BAF60433.1"/>
    </source>
</evidence>
<dbReference type="STRING" id="370438.PTH_2252"/>
<dbReference type="InterPro" id="IPR023485">
    <property type="entry name" value="Ptyr_pPase"/>
</dbReference>
<dbReference type="Proteomes" id="UP000006556">
    <property type="component" value="Chromosome"/>
</dbReference>
<dbReference type="KEGG" id="pth:PTH_2252"/>
<dbReference type="SUPFAM" id="SSF52788">
    <property type="entry name" value="Phosphotyrosine protein phosphatases I"/>
    <property type="match status" value="1"/>
</dbReference>
<name>A5D009_PELTS</name>
<gene>
    <name evidence="3" type="primary">Wzb</name>
    <name evidence="3" type="ordered locus">PTH_2252</name>
</gene>
<dbReference type="eggNOG" id="COG0394">
    <property type="taxonomic scope" value="Bacteria"/>
</dbReference>
<dbReference type="CDD" id="cd16345">
    <property type="entry name" value="LMWP_ArsC"/>
    <property type="match status" value="1"/>
</dbReference>
<accession>A5D009</accession>
<dbReference type="EMBL" id="AP009389">
    <property type="protein sequence ID" value="BAF60433.1"/>
    <property type="molecule type" value="Genomic_DNA"/>
</dbReference>